<evidence type="ECO:0000313" key="2">
    <source>
        <dbReference type="EMBL" id="GMH03482.1"/>
    </source>
</evidence>
<dbReference type="AlphaFoldDB" id="A0AAD3S3E4"/>
<dbReference type="Proteomes" id="UP001279734">
    <property type="component" value="Unassembled WGS sequence"/>
</dbReference>
<evidence type="ECO:0000256" key="1">
    <source>
        <dbReference type="SAM" id="Phobius"/>
    </source>
</evidence>
<keyword evidence="3" id="KW-1185">Reference proteome</keyword>
<proteinExistence type="predicted"/>
<evidence type="ECO:0000313" key="3">
    <source>
        <dbReference type="Proteomes" id="UP001279734"/>
    </source>
</evidence>
<feature type="transmembrane region" description="Helical" evidence="1">
    <location>
        <begin position="26"/>
        <end position="50"/>
    </location>
</feature>
<accession>A0AAD3S3E4</accession>
<dbReference type="EMBL" id="BSYO01000004">
    <property type="protein sequence ID" value="GMH03482.1"/>
    <property type="molecule type" value="Genomic_DNA"/>
</dbReference>
<keyword evidence="1" id="KW-1133">Transmembrane helix</keyword>
<gene>
    <name evidence="2" type="ORF">Nepgr_005321</name>
</gene>
<reference evidence="2" key="1">
    <citation type="submission" date="2023-05" db="EMBL/GenBank/DDBJ databases">
        <title>Nepenthes gracilis genome sequencing.</title>
        <authorList>
            <person name="Fukushima K."/>
        </authorList>
    </citation>
    <scope>NUCLEOTIDE SEQUENCE</scope>
    <source>
        <strain evidence="2">SING2019-196</strain>
    </source>
</reference>
<sequence>MEQGSHSVDCADALANVILLFGTGSAFAVVGVVFAALWWAFAVVILAVVLRGFSYLLWWAPTYAVVG</sequence>
<name>A0AAD3S3E4_NEPGR</name>
<comment type="caution">
    <text evidence="2">The sequence shown here is derived from an EMBL/GenBank/DDBJ whole genome shotgun (WGS) entry which is preliminary data.</text>
</comment>
<organism evidence="2 3">
    <name type="scientific">Nepenthes gracilis</name>
    <name type="common">Slender pitcher plant</name>
    <dbReference type="NCBI Taxonomy" id="150966"/>
    <lineage>
        <taxon>Eukaryota</taxon>
        <taxon>Viridiplantae</taxon>
        <taxon>Streptophyta</taxon>
        <taxon>Embryophyta</taxon>
        <taxon>Tracheophyta</taxon>
        <taxon>Spermatophyta</taxon>
        <taxon>Magnoliopsida</taxon>
        <taxon>eudicotyledons</taxon>
        <taxon>Gunneridae</taxon>
        <taxon>Pentapetalae</taxon>
        <taxon>Caryophyllales</taxon>
        <taxon>Nepenthaceae</taxon>
        <taxon>Nepenthes</taxon>
    </lineage>
</organism>
<keyword evidence="1" id="KW-0472">Membrane</keyword>
<protein>
    <submittedName>
        <fullName evidence="2">Uncharacterized protein</fullName>
    </submittedName>
</protein>
<keyword evidence="1" id="KW-0812">Transmembrane</keyword>